<dbReference type="Pfam" id="PF07731">
    <property type="entry name" value="Cu-oxidase_2"/>
    <property type="match status" value="1"/>
</dbReference>
<dbReference type="InterPro" id="IPR011706">
    <property type="entry name" value="Cu-oxidase_C"/>
</dbReference>
<dbReference type="InterPro" id="IPR002355">
    <property type="entry name" value="Cu_oxidase_Cu_BS"/>
</dbReference>
<keyword evidence="6 13" id="KW-0964">Secreted</keyword>
<dbReference type="CDD" id="cd13875">
    <property type="entry name" value="CuRO_2_LCC_plant"/>
    <property type="match status" value="1"/>
</dbReference>
<dbReference type="InterPro" id="IPR017761">
    <property type="entry name" value="Laccase"/>
</dbReference>
<keyword evidence="10 13" id="KW-0186">Copper</keyword>
<dbReference type="GO" id="GO:0048046">
    <property type="term" value="C:apoplast"/>
    <property type="evidence" value="ECO:0007669"/>
    <property type="project" value="UniProtKB-SubCell"/>
</dbReference>
<accession>S8DVF2</accession>
<dbReference type="CDD" id="cd13849">
    <property type="entry name" value="CuRO_1_LCC_plant"/>
    <property type="match status" value="1"/>
</dbReference>
<evidence type="ECO:0000256" key="7">
    <source>
        <dbReference type="ARBA" id="ARBA00022723"/>
    </source>
</evidence>
<keyword evidence="11" id="KW-0325">Glycoprotein</keyword>
<reference evidence="17 18" key="1">
    <citation type="journal article" date="2013" name="BMC Genomics">
        <title>The miniature genome of a carnivorous plant Genlisea aurea contains a low number of genes and short non-coding sequences.</title>
        <authorList>
            <person name="Leushkin E.V."/>
            <person name="Sutormin R.A."/>
            <person name="Nabieva E.R."/>
            <person name="Penin A.A."/>
            <person name="Kondrashov A.S."/>
            <person name="Logacheva M.D."/>
        </authorList>
    </citation>
    <scope>NUCLEOTIDE SEQUENCE [LARGE SCALE GENOMIC DNA]</scope>
</reference>
<evidence type="ECO:0000256" key="5">
    <source>
        <dbReference type="ARBA" id="ARBA00022523"/>
    </source>
</evidence>
<dbReference type="EC" id="1.10.3.2" evidence="4 13"/>
<evidence type="ECO:0000259" key="14">
    <source>
        <dbReference type="Pfam" id="PF00394"/>
    </source>
</evidence>
<dbReference type="Proteomes" id="UP000015453">
    <property type="component" value="Unassembled WGS sequence"/>
</dbReference>
<dbReference type="InterPro" id="IPR011707">
    <property type="entry name" value="Cu-oxidase-like_N"/>
</dbReference>
<evidence type="ECO:0000256" key="2">
    <source>
        <dbReference type="ARBA" id="ARBA00004271"/>
    </source>
</evidence>
<dbReference type="GO" id="GO:0005507">
    <property type="term" value="F:copper ion binding"/>
    <property type="evidence" value="ECO:0007669"/>
    <property type="project" value="InterPro"/>
</dbReference>
<dbReference type="Gene3D" id="2.60.40.420">
    <property type="entry name" value="Cupredoxins - blue copper proteins"/>
    <property type="match status" value="3"/>
</dbReference>
<dbReference type="PROSITE" id="PS00080">
    <property type="entry name" value="MULTICOPPER_OXIDASE2"/>
    <property type="match status" value="1"/>
</dbReference>
<dbReference type="EMBL" id="AUSU01005207">
    <property type="protein sequence ID" value="EPS63847.1"/>
    <property type="molecule type" value="Genomic_DNA"/>
</dbReference>
<comment type="similarity">
    <text evidence="3 13">Belongs to the multicopper oxidase family.</text>
</comment>
<keyword evidence="9 13" id="KW-0560">Oxidoreductase</keyword>
<feature type="chain" id="PRO_5005146744" description="Laccase" evidence="13">
    <location>
        <begin position="26"/>
        <end position="574"/>
    </location>
</feature>
<dbReference type="Pfam" id="PF07732">
    <property type="entry name" value="Cu-oxidase_3"/>
    <property type="match status" value="1"/>
</dbReference>
<evidence type="ECO:0000256" key="12">
    <source>
        <dbReference type="ARBA" id="ARBA00023185"/>
    </source>
</evidence>
<dbReference type="InterPro" id="IPR008972">
    <property type="entry name" value="Cupredoxin"/>
</dbReference>
<keyword evidence="7 13" id="KW-0479">Metal-binding</keyword>
<evidence type="ECO:0000256" key="9">
    <source>
        <dbReference type="ARBA" id="ARBA00023002"/>
    </source>
</evidence>
<name>S8DVF2_9LAMI</name>
<dbReference type="PROSITE" id="PS00079">
    <property type="entry name" value="MULTICOPPER_OXIDASE1"/>
    <property type="match status" value="1"/>
</dbReference>
<dbReference type="SUPFAM" id="SSF49503">
    <property type="entry name" value="Cupredoxins"/>
    <property type="match status" value="3"/>
</dbReference>
<dbReference type="PANTHER" id="PTHR11709">
    <property type="entry name" value="MULTI-COPPER OXIDASE"/>
    <property type="match status" value="1"/>
</dbReference>
<evidence type="ECO:0000259" key="15">
    <source>
        <dbReference type="Pfam" id="PF07731"/>
    </source>
</evidence>
<dbReference type="Pfam" id="PF00394">
    <property type="entry name" value="Cu-oxidase"/>
    <property type="match status" value="1"/>
</dbReference>
<evidence type="ECO:0000313" key="18">
    <source>
        <dbReference type="Proteomes" id="UP000015453"/>
    </source>
</evidence>
<comment type="catalytic activity">
    <reaction evidence="1 13">
        <text>4 hydroquinone + O2 = 4 benzosemiquinone + 2 H2O</text>
        <dbReference type="Rhea" id="RHEA:11276"/>
        <dbReference type="ChEBI" id="CHEBI:15377"/>
        <dbReference type="ChEBI" id="CHEBI:15379"/>
        <dbReference type="ChEBI" id="CHEBI:17594"/>
        <dbReference type="ChEBI" id="CHEBI:17977"/>
        <dbReference type="EC" id="1.10.3.2"/>
    </reaction>
</comment>
<keyword evidence="18" id="KW-1185">Reference proteome</keyword>
<dbReference type="AlphaFoldDB" id="S8DVF2"/>
<comment type="subcellular location">
    <subcellularLocation>
        <location evidence="2 13">Secreted</location>
        <location evidence="2 13">Extracellular space</location>
        <location evidence="2 13">Apoplast</location>
    </subcellularLocation>
</comment>
<feature type="signal peptide" evidence="13">
    <location>
        <begin position="1"/>
        <end position="25"/>
    </location>
</feature>
<proteinExistence type="inferred from homology"/>
<keyword evidence="12 13" id="KW-0439">Lignin degradation</keyword>
<comment type="caution">
    <text evidence="17">The sequence shown here is derived from an EMBL/GenBank/DDBJ whole genome shotgun (WGS) entry which is preliminary data.</text>
</comment>
<feature type="domain" description="Plastocyanin-like" evidence="14">
    <location>
        <begin position="160"/>
        <end position="309"/>
    </location>
</feature>
<dbReference type="InterPro" id="IPR034285">
    <property type="entry name" value="CuRO_2_LCC"/>
</dbReference>
<dbReference type="PANTHER" id="PTHR11709:SF312">
    <property type="entry name" value="LACCASE"/>
    <property type="match status" value="1"/>
</dbReference>
<dbReference type="InterPro" id="IPR034288">
    <property type="entry name" value="CuRO_1_LCC"/>
</dbReference>
<dbReference type="InterPro" id="IPR033138">
    <property type="entry name" value="Cu_oxidase_CS"/>
</dbReference>
<evidence type="ECO:0000256" key="10">
    <source>
        <dbReference type="ARBA" id="ARBA00023008"/>
    </source>
</evidence>
<dbReference type="NCBIfam" id="TIGR03389">
    <property type="entry name" value="laccase"/>
    <property type="match status" value="1"/>
</dbReference>
<organism evidence="17 18">
    <name type="scientific">Genlisea aurea</name>
    <dbReference type="NCBI Taxonomy" id="192259"/>
    <lineage>
        <taxon>Eukaryota</taxon>
        <taxon>Viridiplantae</taxon>
        <taxon>Streptophyta</taxon>
        <taxon>Embryophyta</taxon>
        <taxon>Tracheophyta</taxon>
        <taxon>Spermatophyta</taxon>
        <taxon>Magnoliopsida</taxon>
        <taxon>eudicotyledons</taxon>
        <taxon>Gunneridae</taxon>
        <taxon>Pentapetalae</taxon>
        <taxon>asterids</taxon>
        <taxon>lamiids</taxon>
        <taxon>Lamiales</taxon>
        <taxon>Lentibulariaceae</taxon>
        <taxon>Genlisea</taxon>
    </lineage>
</organism>
<evidence type="ECO:0000259" key="16">
    <source>
        <dbReference type="Pfam" id="PF07732"/>
    </source>
</evidence>
<dbReference type="InterPro" id="IPR001117">
    <property type="entry name" value="Cu-oxidase_2nd"/>
</dbReference>
<dbReference type="InterPro" id="IPR045087">
    <property type="entry name" value="Cu-oxidase_fam"/>
</dbReference>
<keyword evidence="8 13" id="KW-0677">Repeat</keyword>
<comment type="function">
    <text evidence="13">Lignin degradation and detoxification of lignin-derived products.</text>
</comment>
<evidence type="ECO:0000256" key="3">
    <source>
        <dbReference type="ARBA" id="ARBA00010609"/>
    </source>
</evidence>
<dbReference type="OrthoDB" id="2121828at2759"/>
<dbReference type="GO" id="GO:0046274">
    <property type="term" value="P:lignin catabolic process"/>
    <property type="evidence" value="ECO:0007669"/>
    <property type="project" value="UniProtKB-KW"/>
</dbReference>
<evidence type="ECO:0000256" key="8">
    <source>
        <dbReference type="ARBA" id="ARBA00022737"/>
    </source>
</evidence>
<comment type="cofactor">
    <cofactor evidence="13">
        <name>Cu cation</name>
        <dbReference type="ChEBI" id="CHEBI:23378"/>
    </cofactor>
    <text evidence="13">Binds 4 Cu cations per monomer.</text>
</comment>
<gene>
    <name evidence="17" type="ORF">M569_10935</name>
</gene>
<dbReference type="GO" id="GO:0052716">
    <property type="term" value="F:hydroquinone:oxygen oxidoreductase activity"/>
    <property type="evidence" value="ECO:0007669"/>
    <property type="project" value="UniProtKB-EC"/>
</dbReference>
<protein>
    <recommendedName>
        <fullName evidence="4 13">Laccase</fullName>
        <ecNumber evidence="4 13">1.10.3.2</ecNumber>
    </recommendedName>
    <alternativeName>
        <fullName evidence="13">Benzenediol:oxygen oxidoreductase</fullName>
    </alternativeName>
    <alternativeName>
        <fullName evidence="13">Diphenol oxidase</fullName>
    </alternativeName>
    <alternativeName>
        <fullName evidence="13">Urishiol oxidase</fullName>
    </alternativeName>
</protein>
<feature type="domain" description="Plastocyanin-like" evidence="16">
    <location>
        <begin position="34"/>
        <end position="147"/>
    </location>
</feature>
<evidence type="ECO:0000256" key="4">
    <source>
        <dbReference type="ARBA" id="ARBA00012297"/>
    </source>
</evidence>
<evidence type="ECO:0000256" key="1">
    <source>
        <dbReference type="ARBA" id="ARBA00000349"/>
    </source>
</evidence>
<keyword evidence="5 13" id="KW-0052">Apoplast</keyword>
<keyword evidence="13" id="KW-0732">Signal</keyword>
<evidence type="ECO:0000256" key="11">
    <source>
        <dbReference type="ARBA" id="ARBA00023180"/>
    </source>
</evidence>
<evidence type="ECO:0000256" key="13">
    <source>
        <dbReference type="RuleBase" id="RU361119"/>
    </source>
</evidence>
<feature type="domain" description="Plastocyanin-like" evidence="15">
    <location>
        <begin position="420"/>
        <end position="555"/>
    </location>
</feature>
<sequence length="574" mass="63529">MLSDYSHLSVVFFLLLSGFSSIVSSAIVEHDFHVENLRVRRLCEERVITAVNGRFPGPTIHVHEGDTLVVTVHNDSPYNISIHWHGILQKLSGWADGPAYVSQCPIRPGNKYVYRFTIKDQEGTLWWHAHVKWLRATVYGALIIKPDPNRKYPFPEPHGEFPILIGEWWNADVLEVESWALAVGGAPNISDAFTMNGQPGDLYDCSSNETYNLWVEHGRRYLLRVINSALNNQLFFKVAGHTLTVVAIDASYTNPYKADVLVLSPGQTVDALLHADRRPGRYYMAAAAYVSAGGSSYDATTTTGILNYYSGSEKKRGSPKAAILPNANDLATASKFYTNLTGLVTAPFWEPVPTGVDEHFLITVGYSLTACGLPGNESCAGNYGLRLAASMNDASFQLPTQLSILEAFFRSVEGVYTADFPNYPPVRFDYTNPNVSLDLSLLLTTKSTEVKKVRYGSVIEMVLQDTALLGTDHHPIHLHGFNFHILAQGYGNYDPSLDAHKLNFENPQIRNTVAVPIGGWAVIRFRANNPGVWFLHCHLDTHLSWGLAAVLAVENGPDKESTLPPPPSDFPKCR</sequence>
<evidence type="ECO:0000313" key="17">
    <source>
        <dbReference type="EMBL" id="EPS63847.1"/>
    </source>
</evidence>
<evidence type="ECO:0000256" key="6">
    <source>
        <dbReference type="ARBA" id="ARBA00022525"/>
    </source>
</evidence>